<dbReference type="InterPro" id="IPR008952">
    <property type="entry name" value="Tetraspanin_EC2_sf"/>
</dbReference>
<comment type="subcellular location">
    <subcellularLocation>
        <location evidence="1">Membrane</location>
        <topology evidence="1">Multi-pass membrane protein</topology>
    </subcellularLocation>
</comment>
<dbReference type="AlphaFoldDB" id="A0A3B0J247"/>
<accession>A0A3B0J247</accession>
<keyword evidence="7" id="KW-1185">Reference proteome</keyword>
<dbReference type="OMA" id="GCTSGCF"/>
<feature type="transmembrane region" description="Helical" evidence="5">
    <location>
        <begin position="12"/>
        <end position="35"/>
    </location>
</feature>
<dbReference type="CDD" id="cd03127">
    <property type="entry name" value="tetraspanin_LEL"/>
    <property type="match status" value="1"/>
</dbReference>
<dbReference type="GO" id="GO:0005886">
    <property type="term" value="C:plasma membrane"/>
    <property type="evidence" value="ECO:0007669"/>
    <property type="project" value="TreeGrafter"/>
</dbReference>
<sequence>MGCTSGFIKCFLNTLNSLNALVGLALIVIATIILGQAPLVYIAYLYVLGGLIFVSSILGCCGICQENVCMTATYGFILLAQLIISLLGNFGFKFNEDYIRKFASEEVQKKWDLELVEPGAMDPYQRTYDCCGRNGPDDYVSIGRATLPATCYPKENHELPHFTTGCAQSAGDKFLELFNYSSDTNWISVGITALMVLGAFYLVGRFRKQRRRYHY</sequence>
<keyword evidence="4 5" id="KW-0472">Membrane</keyword>
<proteinExistence type="predicted"/>
<dbReference type="PANTHER" id="PTHR19282">
    <property type="entry name" value="TETRASPANIN"/>
    <property type="match status" value="1"/>
</dbReference>
<dbReference type="Proteomes" id="UP000268350">
    <property type="component" value="Unassembled WGS sequence"/>
</dbReference>
<gene>
    <name evidence="6" type="ORF">DGUA_6G000498</name>
</gene>
<feature type="transmembrane region" description="Helical" evidence="5">
    <location>
        <begin position="71"/>
        <end position="92"/>
    </location>
</feature>
<evidence type="ECO:0000256" key="3">
    <source>
        <dbReference type="ARBA" id="ARBA00022989"/>
    </source>
</evidence>
<evidence type="ECO:0000256" key="1">
    <source>
        <dbReference type="ARBA" id="ARBA00004141"/>
    </source>
</evidence>
<feature type="transmembrane region" description="Helical" evidence="5">
    <location>
        <begin position="186"/>
        <end position="204"/>
    </location>
</feature>
<dbReference type="PANTHER" id="PTHR19282:SF562">
    <property type="entry name" value="AT12771P-RELATED"/>
    <property type="match status" value="1"/>
</dbReference>
<keyword evidence="2 5" id="KW-0812">Transmembrane</keyword>
<organism evidence="6 7">
    <name type="scientific">Drosophila guanche</name>
    <name type="common">Fruit fly</name>
    <dbReference type="NCBI Taxonomy" id="7266"/>
    <lineage>
        <taxon>Eukaryota</taxon>
        <taxon>Metazoa</taxon>
        <taxon>Ecdysozoa</taxon>
        <taxon>Arthropoda</taxon>
        <taxon>Hexapoda</taxon>
        <taxon>Insecta</taxon>
        <taxon>Pterygota</taxon>
        <taxon>Neoptera</taxon>
        <taxon>Endopterygota</taxon>
        <taxon>Diptera</taxon>
        <taxon>Brachycera</taxon>
        <taxon>Muscomorpha</taxon>
        <taxon>Ephydroidea</taxon>
        <taxon>Drosophilidae</taxon>
        <taxon>Drosophila</taxon>
        <taxon>Sophophora</taxon>
    </lineage>
</organism>
<evidence type="ECO:0000313" key="6">
    <source>
        <dbReference type="EMBL" id="SPP73082.1"/>
    </source>
</evidence>
<protein>
    <submittedName>
        <fullName evidence="6">Blast:23 kDa integral membrane protein</fullName>
    </submittedName>
</protein>
<name>A0A3B0J247_DROGU</name>
<reference evidence="7" key="1">
    <citation type="submission" date="2018-01" db="EMBL/GenBank/DDBJ databases">
        <authorList>
            <person name="Alioto T."/>
            <person name="Alioto T."/>
        </authorList>
    </citation>
    <scope>NUCLEOTIDE SEQUENCE [LARGE SCALE GENOMIC DNA]</scope>
</reference>
<evidence type="ECO:0000256" key="5">
    <source>
        <dbReference type="SAM" id="Phobius"/>
    </source>
</evidence>
<feature type="transmembrane region" description="Helical" evidence="5">
    <location>
        <begin position="41"/>
        <end position="64"/>
    </location>
</feature>
<dbReference type="Pfam" id="PF00335">
    <property type="entry name" value="Tetraspanin"/>
    <property type="match status" value="1"/>
</dbReference>
<dbReference type="EMBL" id="OUUW01000001">
    <property type="protein sequence ID" value="SPP73082.1"/>
    <property type="molecule type" value="Genomic_DNA"/>
</dbReference>
<evidence type="ECO:0000256" key="4">
    <source>
        <dbReference type="ARBA" id="ARBA00023136"/>
    </source>
</evidence>
<evidence type="ECO:0000256" key="2">
    <source>
        <dbReference type="ARBA" id="ARBA00022692"/>
    </source>
</evidence>
<dbReference type="SUPFAM" id="SSF48652">
    <property type="entry name" value="Tetraspanin"/>
    <property type="match status" value="1"/>
</dbReference>
<dbReference type="Gene3D" id="1.10.1450.10">
    <property type="entry name" value="Tetraspanin"/>
    <property type="match status" value="1"/>
</dbReference>
<keyword evidence="3 5" id="KW-1133">Transmembrane helix</keyword>
<evidence type="ECO:0000313" key="7">
    <source>
        <dbReference type="Proteomes" id="UP000268350"/>
    </source>
</evidence>
<dbReference type="OrthoDB" id="6239677at2759"/>
<dbReference type="InterPro" id="IPR018499">
    <property type="entry name" value="Tetraspanin/Peripherin"/>
</dbReference>